<proteinExistence type="predicted"/>
<protein>
    <submittedName>
        <fullName evidence="1">Uncharacterized protein</fullName>
    </submittedName>
</protein>
<evidence type="ECO:0000313" key="1">
    <source>
        <dbReference type="EMBL" id="KKK63958.1"/>
    </source>
</evidence>
<dbReference type="EMBL" id="LAZR01061253">
    <property type="protein sequence ID" value="KKK63958.1"/>
    <property type="molecule type" value="Genomic_DNA"/>
</dbReference>
<dbReference type="AlphaFoldDB" id="A0A0F8X576"/>
<name>A0A0F8X576_9ZZZZ</name>
<reference evidence="1" key="1">
    <citation type="journal article" date="2015" name="Nature">
        <title>Complex archaea that bridge the gap between prokaryotes and eukaryotes.</title>
        <authorList>
            <person name="Spang A."/>
            <person name="Saw J.H."/>
            <person name="Jorgensen S.L."/>
            <person name="Zaremba-Niedzwiedzka K."/>
            <person name="Martijn J."/>
            <person name="Lind A.E."/>
            <person name="van Eijk R."/>
            <person name="Schleper C."/>
            <person name="Guy L."/>
            <person name="Ettema T.J."/>
        </authorList>
    </citation>
    <scope>NUCLEOTIDE SEQUENCE</scope>
</reference>
<organism evidence="1">
    <name type="scientific">marine sediment metagenome</name>
    <dbReference type="NCBI Taxonomy" id="412755"/>
    <lineage>
        <taxon>unclassified sequences</taxon>
        <taxon>metagenomes</taxon>
        <taxon>ecological metagenomes</taxon>
    </lineage>
</organism>
<accession>A0A0F8X576</accession>
<comment type="caution">
    <text evidence="1">The sequence shown here is derived from an EMBL/GenBank/DDBJ whole genome shotgun (WGS) entry which is preliminary data.</text>
</comment>
<sequence>MKTTAKERARVKGQADEGLDVVEGVHDEIFLGLIADVDDAAELVKALAAWCIGHPHRPNELLDLAAAFLKEPKQ</sequence>
<gene>
    <name evidence="1" type="ORF">LCGC14_2989070</name>
</gene>